<dbReference type="STRING" id="73230.A0A2B7ZM04"/>
<organism evidence="2 3">
    <name type="scientific">[Emmonsia] crescens</name>
    <dbReference type="NCBI Taxonomy" id="73230"/>
    <lineage>
        <taxon>Eukaryota</taxon>
        <taxon>Fungi</taxon>
        <taxon>Dikarya</taxon>
        <taxon>Ascomycota</taxon>
        <taxon>Pezizomycotina</taxon>
        <taxon>Eurotiomycetes</taxon>
        <taxon>Eurotiomycetidae</taxon>
        <taxon>Onygenales</taxon>
        <taxon>Ajellomycetaceae</taxon>
        <taxon>Emergomyces</taxon>
    </lineage>
</organism>
<gene>
    <name evidence="2" type="ORF">GX50_02977</name>
</gene>
<comment type="caution">
    <text evidence="2">The sequence shown here is derived from an EMBL/GenBank/DDBJ whole genome shotgun (WGS) entry which is preliminary data.</text>
</comment>
<keyword evidence="3" id="KW-1185">Reference proteome</keyword>
<protein>
    <submittedName>
        <fullName evidence="2">Uncharacterized protein</fullName>
    </submittedName>
</protein>
<dbReference type="VEuPathDB" id="FungiDB:EMCG_07384"/>
<reference evidence="2 3" key="1">
    <citation type="submission" date="2017-10" db="EMBL/GenBank/DDBJ databases">
        <title>Comparative genomics in systemic dimorphic fungi from Ajellomycetaceae.</title>
        <authorList>
            <person name="Munoz J.F."/>
            <person name="Mcewen J.G."/>
            <person name="Clay O.K."/>
            <person name="Cuomo C.A."/>
        </authorList>
    </citation>
    <scope>NUCLEOTIDE SEQUENCE [LARGE SCALE GENOMIC DNA]</scope>
    <source>
        <strain evidence="2 3">UAMH4076</strain>
    </source>
</reference>
<accession>A0A2B7ZM04</accession>
<sequence>MATMTSFAAVPTGGAICGTLAQCNIPTNDASCAVPNKGENKDFMKDCCTGASVNPFNNNCAFYCLAEDQTIEDLISCLLEAGVVYHEIWCNQPENATATGTSPTHTSAGMEPTSTETPGAAASLYMQMHVQSGPTKLGLAVV</sequence>
<dbReference type="AlphaFoldDB" id="A0A2B7ZM04"/>
<evidence type="ECO:0000256" key="1">
    <source>
        <dbReference type="SAM" id="MobiDB-lite"/>
    </source>
</evidence>
<feature type="region of interest" description="Disordered" evidence="1">
    <location>
        <begin position="97"/>
        <end position="117"/>
    </location>
</feature>
<name>A0A2B7ZM04_9EURO</name>
<evidence type="ECO:0000313" key="3">
    <source>
        <dbReference type="Proteomes" id="UP000226031"/>
    </source>
</evidence>
<dbReference type="EMBL" id="PDND01000045">
    <property type="protein sequence ID" value="PGH34203.1"/>
    <property type="molecule type" value="Genomic_DNA"/>
</dbReference>
<dbReference type="Proteomes" id="UP000226031">
    <property type="component" value="Unassembled WGS sequence"/>
</dbReference>
<proteinExistence type="predicted"/>
<evidence type="ECO:0000313" key="2">
    <source>
        <dbReference type="EMBL" id="PGH34203.1"/>
    </source>
</evidence>